<protein>
    <submittedName>
        <fullName evidence="5">Helix-turn-helix domain-containing protein</fullName>
    </submittedName>
</protein>
<evidence type="ECO:0000313" key="5">
    <source>
        <dbReference type="EMBL" id="MCY1074070.1"/>
    </source>
</evidence>
<dbReference type="InterPro" id="IPR018060">
    <property type="entry name" value="HTH_AraC"/>
</dbReference>
<feature type="domain" description="HTH araC/xylS-type" evidence="4">
    <location>
        <begin position="192"/>
        <end position="290"/>
    </location>
</feature>
<evidence type="ECO:0000259" key="4">
    <source>
        <dbReference type="PROSITE" id="PS01124"/>
    </source>
</evidence>
<dbReference type="Gene3D" id="1.10.10.60">
    <property type="entry name" value="Homeodomain-like"/>
    <property type="match status" value="2"/>
</dbReference>
<keyword evidence="6" id="KW-1185">Reference proteome</keyword>
<evidence type="ECO:0000256" key="2">
    <source>
        <dbReference type="ARBA" id="ARBA00023125"/>
    </source>
</evidence>
<dbReference type="PROSITE" id="PS00041">
    <property type="entry name" value="HTH_ARAC_FAMILY_1"/>
    <property type="match status" value="1"/>
</dbReference>
<dbReference type="InterPro" id="IPR050204">
    <property type="entry name" value="AraC_XylS_family_regulators"/>
</dbReference>
<dbReference type="PANTHER" id="PTHR46796">
    <property type="entry name" value="HTH-TYPE TRANSCRIPTIONAL ACTIVATOR RHAS-RELATED"/>
    <property type="match status" value="1"/>
</dbReference>
<name>A0ABT3ZXE9_9BACT</name>
<dbReference type="Pfam" id="PF12833">
    <property type="entry name" value="HTH_18"/>
    <property type="match status" value="1"/>
</dbReference>
<dbReference type="SMART" id="SM00342">
    <property type="entry name" value="HTH_ARAC"/>
    <property type="match status" value="1"/>
</dbReference>
<evidence type="ECO:0000256" key="3">
    <source>
        <dbReference type="ARBA" id="ARBA00023163"/>
    </source>
</evidence>
<dbReference type="PROSITE" id="PS01124">
    <property type="entry name" value="HTH_ARAC_FAMILY_2"/>
    <property type="match status" value="1"/>
</dbReference>
<evidence type="ECO:0000313" key="6">
    <source>
        <dbReference type="Proteomes" id="UP001207654"/>
    </source>
</evidence>
<evidence type="ECO:0000256" key="1">
    <source>
        <dbReference type="ARBA" id="ARBA00023015"/>
    </source>
</evidence>
<keyword evidence="1" id="KW-0805">Transcription regulation</keyword>
<dbReference type="SUPFAM" id="SSF46689">
    <property type="entry name" value="Homeodomain-like"/>
    <property type="match status" value="2"/>
</dbReference>
<dbReference type="InterPro" id="IPR009057">
    <property type="entry name" value="Homeodomain-like_sf"/>
</dbReference>
<reference evidence="5 6" key="1">
    <citation type="submission" date="2022-11" db="EMBL/GenBank/DDBJ databases">
        <title>Minimal conservation of predation-associated metabolite biosynthetic gene clusters underscores biosynthetic potential of Myxococcota including descriptions for ten novel species: Archangium lansinium sp. nov., Myxococcus landrumus sp. nov., Nannocystis bai.</title>
        <authorList>
            <person name="Ahearne A."/>
            <person name="Stevens C."/>
            <person name="Phillips K."/>
        </authorList>
    </citation>
    <scope>NUCLEOTIDE SEQUENCE [LARGE SCALE GENOMIC DNA]</scope>
    <source>
        <strain evidence="5 6">MIWBW</strain>
    </source>
</reference>
<accession>A0ABT3ZXE9</accession>
<dbReference type="EMBL" id="JAPNKA010000001">
    <property type="protein sequence ID" value="MCY1074070.1"/>
    <property type="molecule type" value="Genomic_DNA"/>
</dbReference>
<sequence length="302" mass="33604">METRAERLSPLPENVVCAAVVRREWNGVCADVNEIRCSGPTEHSLFLADHTRLSALLEEVGEPCEPRLRAGRPCPIGYVPRQLNIMPAGMPLWGYSAHSRLVRDVVLAFDLPRLGERLGQVLSSDALTAPRLRFADDRLWTLMRLLAGAVETNDPSTQLYGDGLTAAIFALLGSRREETPATRKGLAPWQLRRVIDFLESRLPERVELSRLAALVDLSQAHFSRAFKASTGVAPYQWQLQARLKRAQEMMVTTSASLEQVAEATGFADAVHFGKAFRRAHGMTPAMWRRVYGRGAGFERTRG</sequence>
<dbReference type="Proteomes" id="UP001207654">
    <property type="component" value="Unassembled WGS sequence"/>
</dbReference>
<dbReference type="PANTHER" id="PTHR46796:SF14">
    <property type="entry name" value="TRANSCRIPTIONAL REGULATORY PROTEIN"/>
    <property type="match status" value="1"/>
</dbReference>
<keyword evidence="3" id="KW-0804">Transcription</keyword>
<comment type="caution">
    <text evidence="5">The sequence shown here is derived from an EMBL/GenBank/DDBJ whole genome shotgun (WGS) entry which is preliminary data.</text>
</comment>
<keyword evidence="2" id="KW-0238">DNA-binding</keyword>
<dbReference type="InterPro" id="IPR018062">
    <property type="entry name" value="HTH_AraC-typ_CS"/>
</dbReference>
<proteinExistence type="predicted"/>
<organism evidence="5 6">
    <name type="scientific">Archangium lansingense</name>
    <dbReference type="NCBI Taxonomy" id="2995310"/>
    <lineage>
        <taxon>Bacteria</taxon>
        <taxon>Pseudomonadati</taxon>
        <taxon>Myxococcota</taxon>
        <taxon>Myxococcia</taxon>
        <taxon>Myxococcales</taxon>
        <taxon>Cystobacterineae</taxon>
        <taxon>Archangiaceae</taxon>
        <taxon>Archangium</taxon>
    </lineage>
</organism>
<gene>
    <name evidence="5" type="ORF">OV287_06195</name>
</gene>
<dbReference type="RefSeq" id="WP_267533052.1">
    <property type="nucleotide sequence ID" value="NZ_JAPNKA010000001.1"/>
</dbReference>